<dbReference type="OrthoDB" id="574237at2"/>
<reference evidence="3" key="1">
    <citation type="submission" date="2015-07" db="EMBL/GenBank/DDBJ databases">
        <title>Genome sequencing of Sunxiuqinia dokdonensis strain SK.</title>
        <authorList>
            <person name="Ahn S."/>
            <person name="Kim B.-C."/>
        </authorList>
    </citation>
    <scope>NUCLEOTIDE SEQUENCE [LARGE SCALE GENOMIC DNA]</scope>
    <source>
        <strain evidence="3">SK</strain>
    </source>
</reference>
<feature type="transmembrane region" description="Helical" evidence="1">
    <location>
        <begin position="21"/>
        <end position="38"/>
    </location>
</feature>
<keyword evidence="3" id="KW-1185">Reference proteome</keyword>
<gene>
    <name evidence="2" type="ORF">NC99_11280</name>
</gene>
<sequence length="168" mass="19064">MKDDSKSRYDQFNWWLKNNPVTASLLLIGALIIGLSTFTDSAQNLLSFVIKEQRPDINGEWTAEVQYDWTKTRYTETFEFEGEADVAFGTASFLSRDQSILEGHIIKNQIRFVTKTEEFSGSLDNVREAIHHYTGTISGDSIRFILQTEGGFSPHTPVSFTARRVSSQ</sequence>
<comment type="caution">
    <text evidence="2">The sequence shown here is derived from an EMBL/GenBank/DDBJ whole genome shotgun (WGS) entry which is preliminary data.</text>
</comment>
<keyword evidence="1" id="KW-0812">Transmembrane</keyword>
<proteinExistence type="predicted"/>
<evidence type="ECO:0000313" key="2">
    <source>
        <dbReference type="EMBL" id="KOH46060.1"/>
    </source>
</evidence>
<evidence type="ECO:0008006" key="4">
    <source>
        <dbReference type="Google" id="ProtNLM"/>
    </source>
</evidence>
<accession>A0A0L8VC50</accession>
<organism evidence="2 3">
    <name type="scientific">Sunxiuqinia dokdonensis</name>
    <dbReference type="NCBI Taxonomy" id="1409788"/>
    <lineage>
        <taxon>Bacteria</taxon>
        <taxon>Pseudomonadati</taxon>
        <taxon>Bacteroidota</taxon>
        <taxon>Bacteroidia</taxon>
        <taxon>Marinilabiliales</taxon>
        <taxon>Prolixibacteraceae</taxon>
        <taxon>Sunxiuqinia</taxon>
    </lineage>
</organism>
<protein>
    <recommendedName>
        <fullName evidence="4">Lipid/polyisoprenoid-binding YceI-like domain-containing protein</fullName>
    </recommendedName>
</protein>
<dbReference type="RefSeq" id="WP_053180525.1">
    <property type="nucleotide sequence ID" value="NZ_LGIA01000048.1"/>
</dbReference>
<evidence type="ECO:0000313" key="3">
    <source>
        <dbReference type="Proteomes" id="UP000036958"/>
    </source>
</evidence>
<name>A0A0L8VC50_9BACT</name>
<dbReference type="EMBL" id="LGIA01000048">
    <property type="protein sequence ID" value="KOH46060.1"/>
    <property type="molecule type" value="Genomic_DNA"/>
</dbReference>
<keyword evidence="1" id="KW-0472">Membrane</keyword>
<keyword evidence="1" id="KW-1133">Transmembrane helix</keyword>
<dbReference type="AlphaFoldDB" id="A0A0L8VC50"/>
<evidence type="ECO:0000256" key="1">
    <source>
        <dbReference type="SAM" id="Phobius"/>
    </source>
</evidence>
<dbReference type="Proteomes" id="UP000036958">
    <property type="component" value="Unassembled WGS sequence"/>
</dbReference>